<dbReference type="EMBL" id="MF101442">
    <property type="protein sequence ID" value="ARW66527.1"/>
    <property type="molecule type" value="Genomic_DNA"/>
</dbReference>
<sequence length="41" mass="5087">MSSFLSKKLYKYYKYYQLKLIILRINYLKLIKQKILNADNI</sequence>
<dbReference type="AlphaFoldDB" id="A0A1Z1MKC2"/>
<reference evidence="1" key="1">
    <citation type="journal article" date="2017" name="J. Phycol.">
        <title>Analysis of chloroplast genomes and a supermatrix inform reclassification of the Rhodomelaceae (Rhodophyta).</title>
        <authorList>
            <person name="Diaz-Tapia P."/>
            <person name="Maggs C.A."/>
            <person name="West J.A."/>
            <person name="Verbruggen H."/>
        </authorList>
    </citation>
    <scope>NUCLEOTIDE SEQUENCE</scope>
    <source>
        <strain evidence="1">PD1024</strain>
    </source>
</reference>
<keyword evidence="1" id="KW-0934">Plastid</keyword>
<accession>A0A1Z1MKC2</accession>
<evidence type="ECO:0000313" key="1">
    <source>
        <dbReference type="EMBL" id="ARW66527.1"/>
    </source>
</evidence>
<gene>
    <name evidence="1" type="primary">orf41</name>
</gene>
<dbReference type="GeneID" id="33359684"/>
<name>A0A1Z1MKC2_9FLOR</name>
<geneLocation type="chloroplast" evidence="1"/>
<organism evidence="1">
    <name type="scientific">Thuretia quercifolia</name>
    <dbReference type="NCBI Taxonomy" id="189650"/>
    <lineage>
        <taxon>Eukaryota</taxon>
        <taxon>Rhodophyta</taxon>
        <taxon>Florideophyceae</taxon>
        <taxon>Rhodymeniophycidae</taxon>
        <taxon>Ceramiales</taxon>
        <taxon>Dasyaceae</taxon>
        <taxon>Thuretia</taxon>
    </lineage>
</organism>
<protein>
    <submittedName>
        <fullName evidence="1">Uncharacterized protein</fullName>
    </submittedName>
</protein>
<keyword evidence="1" id="KW-0150">Chloroplast</keyword>
<proteinExistence type="predicted"/>
<dbReference type="RefSeq" id="YP_009397341.1">
    <property type="nucleotide sequence ID" value="NC_035286.1"/>
</dbReference>